<organism evidence="6 7">
    <name type="scientific">Homarus americanus</name>
    <name type="common">American lobster</name>
    <dbReference type="NCBI Taxonomy" id="6706"/>
    <lineage>
        <taxon>Eukaryota</taxon>
        <taxon>Metazoa</taxon>
        <taxon>Ecdysozoa</taxon>
        <taxon>Arthropoda</taxon>
        <taxon>Crustacea</taxon>
        <taxon>Multicrustacea</taxon>
        <taxon>Malacostraca</taxon>
        <taxon>Eumalacostraca</taxon>
        <taxon>Eucarida</taxon>
        <taxon>Decapoda</taxon>
        <taxon>Pleocyemata</taxon>
        <taxon>Astacidea</taxon>
        <taxon>Nephropoidea</taxon>
        <taxon>Nephropidae</taxon>
        <taxon>Homarus</taxon>
    </lineage>
</organism>
<dbReference type="OrthoDB" id="4937502at2759"/>
<feature type="signal peptide" evidence="4">
    <location>
        <begin position="1"/>
        <end position="18"/>
    </location>
</feature>
<comment type="caution">
    <text evidence="6">The sequence shown here is derived from an EMBL/GenBank/DDBJ whole genome shotgun (WGS) entry which is preliminary data.</text>
</comment>
<dbReference type="InterPro" id="IPR039670">
    <property type="entry name" value="NPC2-like"/>
</dbReference>
<evidence type="ECO:0000256" key="4">
    <source>
        <dbReference type="SAM" id="SignalP"/>
    </source>
</evidence>
<evidence type="ECO:0000256" key="2">
    <source>
        <dbReference type="ARBA" id="ARBA00006370"/>
    </source>
</evidence>
<accession>A0A8J5N6U6</accession>
<keyword evidence="7" id="KW-1185">Reference proteome</keyword>
<evidence type="ECO:0000313" key="7">
    <source>
        <dbReference type="Proteomes" id="UP000747542"/>
    </source>
</evidence>
<comment type="similarity">
    <text evidence="2">Belongs to the NPC2 family.</text>
</comment>
<name>A0A8J5N6U6_HOMAM</name>
<dbReference type="Proteomes" id="UP000747542">
    <property type="component" value="Unassembled WGS sequence"/>
</dbReference>
<feature type="domain" description="MD-2-related lipid-recognition" evidence="5">
    <location>
        <begin position="21"/>
        <end position="141"/>
    </location>
</feature>
<evidence type="ECO:0000256" key="3">
    <source>
        <dbReference type="ARBA" id="ARBA00022525"/>
    </source>
</evidence>
<dbReference type="EMBL" id="JAHLQT010007678">
    <property type="protein sequence ID" value="KAG7174222.1"/>
    <property type="molecule type" value="Genomic_DNA"/>
</dbReference>
<evidence type="ECO:0000256" key="1">
    <source>
        <dbReference type="ARBA" id="ARBA00004613"/>
    </source>
</evidence>
<dbReference type="PANTHER" id="PTHR11306:SF68">
    <property type="entry name" value="NPC INTRACELLULAR CHOLESTEROL TRANSPORTER 2"/>
    <property type="match status" value="1"/>
</dbReference>
<evidence type="ECO:0000259" key="5">
    <source>
        <dbReference type="SMART" id="SM00737"/>
    </source>
</evidence>
<protein>
    <submittedName>
        <fullName evidence="6">NPC intracellular cholesterol transporter 2-like 1</fullName>
    </submittedName>
</protein>
<dbReference type="PANTHER" id="PTHR11306">
    <property type="entry name" value="NIEMANN PICK TYPE C2 PROTEIN NPC2-RELATED"/>
    <property type="match status" value="1"/>
</dbReference>
<dbReference type="GO" id="GO:0005576">
    <property type="term" value="C:extracellular region"/>
    <property type="evidence" value="ECO:0007669"/>
    <property type="project" value="UniProtKB-SubCell"/>
</dbReference>
<dbReference type="GO" id="GO:0015918">
    <property type="term" value="P:sterol transport"/>
    <property type="evidence" value="ECO:0007669"/>
    <property type="project" value="InterPro"/>
</dbReference>
<sequence>MTAHQLILLLTLLGCAAATYFQDCGSDATIDEFVLTDCDIPPCVVHRPSTQDVNITFTPVHEAKTLDTIIIANIGGLDFPWPGPNGCPLLVDDKCPINPEHTYHYHAVMPVEADYPAISAIVTWKLKDENNIVHACLVFPIVLV</sequence>
<keyword evidence="4" id="KW-0732">Signal</keyword>
<dbReference type="FunFam" id="2.60.40.770:FF:000001">
    <property type="entry name" value="NPC intracellular cholesterol transporter 2"/>
    <property type="match status" value="1"/>
</dbReference>
<keyword evidence="3" id="KW-0964">Secreted</keyword>
<dbReference type="Pfam" id="PF02221">
    <property type="entry name" value="E1_DerP2_DerF2"/>
    <property type="match status" value="1"/>
</dbReference>
<feature type="chain" id="PRO_5035189021" evidence="4">
    <location>
        <begin position="19"/>
        <end position="144"/>
    </location>
</feature>
<dbReference type="InterPro" id="IPR003172">
    <property type="entry name" value="ML_dom"/>
</dbReference>
<dbReference type="GO" id="GO:0032934">
    <property type="term" value="F:sterol binding"/>
    <property type="evidence" value="ECO:0007669"/>
    <property type="project" value="InterPro"/>
</dbReference>
<gene>
    <name evidence="6" type="primary">Npc2-L1</name>
    <name evidence="6" type="ORF">Hamer_G003127</name>
</gene>
<dbReference type="SMART" id="SM00737">
    <property type="entry name" value="ML"/>
    <property type="match status" value="1"/>
</dbReference>
<reference evidence="6" key="1">
    <citation type="journal article" date="2021" name="Sci. Adv.">
        <title>The American lobster genome reveals insights on longevity, neural, and immune adaptations.</title>
        <authorList>
            <person name="Polinski J.M."/>
            <person name="Zimin A.V."/>
            <person name="Clark K.F."/>
            <person name="Kohn A.B."/>
            <person name="Sadowski N."/>
            <person name="Timp W."/>
            <person name="Ptitsyn A."/>
            <person name="Khanna P."/>
            <person name="Romanova D.Y."/>
            <person name="Williams P."/>
            <person name="Greenwood S.J."/>
            <person name="Moroz L.L."/>
            <person name="Walt D.R."/>
            <person name="Bodnar A.G."/>
        </authorList>
    </citation>
    <scope>NUCLEOTIDE SEQUENCE</scope>
    <source>
        <strain evidence="6">GMGI-L3</strain>
    </source>
</reference>
<evidence type="ECO:0000313" key="6">
    <source>
        <dbReference type="EMBL" id="KAG7174222.1"/>
    </source>
</evidence>
<dbReference type="AlphaFoldDB" id="A0A8J5N6U6"/>
<proteinExistence type="inferred from homology"/>
<comment type="subcellular location">
    <subcellularLocation>
        <location evidence="1">Secreted</location>
    </subcellularLocation>
</comment>